<name>A0A932CRY0_UNCTE</name>
<dbReference type="InterPro" id="IPR013785">
    <property type="entry name" value="Aldolase_TIM"/>
</dbReference>
<dbReference type="GO" id="GO:0016832">
    <property type="term" value="F:aldehyde-lyase activity"/>
    <property type="evidence" value="ECO:0007669"/>
    <property type="project" value="InterPro"/>
</dbReference>
<dbReference type="InterPro" id="IPR033919">
    <property type="entry name" value="TSA/FSA_arc/bac"/>
</dbReference>
<dbReference type="InterPro" id="IPR001585">
    <property type="entry name" value="TAL/FSA"/>
</dbReference>
<dbReference type="FunFam" id="3.20.20.70:FF:000018">
    <property type="entry name" value="Probable transaldolase"/>
    <property type="match status" value="1"/>
</dbReference>
<dbReference type="InterPro" id="IPR004731">
    <property type="entry name" value="Transaldolase_3B/F6P_aldolase"/>
</dbReference>
<dbReference type="GO" id="GO:0005975">
    <property type="term" value="P:carbohydrate metabolic process"/>
    <property type="evidence" value="ECO:0007669"/>
    <property type="project" value="InterPro"/>
</dbReference>
<dbReference type="PANTHER" id="PTHR10683">
    <property type="entry name" value="TRANSALDOLASE"/>
    <property type="match status" value="1"/>
</dbReference>
<organism evidence="4 5">
    <name type="scientific">Tectimicrobiota bacterium</name>
    <dbReference type="NCBI Taxonomy" id="2528274"/>
    <lineage>
        <taxon>Bacteria</taxon>
        <taxon>Pseudomonadati</taxon>
        <taxon>Nitrospinota/Tectimicrobiota group</taxon>
        <taxon>Candidatus Tectimicrobiota</taxon>
    </lineage>
</organism>
<dbReference type="CDD" id="cd00956">
    <property type="entry name" value="Transaldolase_FSA"/>
    <property type="match status" value="1"/>
</dbReference>
<reference evidence="4" key="1">
    <citation type="submission" date="2020-07" db="EMBL/GenBank/DDBJ databases">
        <title>Huge and variable diversity of episymbiotic CPR bacteria and DPANN archaea in groundwater ecosystems.</title>
        <authorList>
            <person name="He C.Y."/>
            <person name="Keren R."/>
            <person name="Whittaker M."/>
            <person name="Farag I.F."/>
            <person name="Doudna J."/>
            <person name="Cate J.H.D."/>
            <person name="Banfield J.F."/>
        </authorList>
    </citation>
    <scope>NUCLEOTIDE SEQUENCE</scope>
    <source>
        <strain evidence="4">NC_groundwater_672_Ag_B-0.1um_62_36</strain>
    </source>
</reference>
<evidence type="ECO:0000256" key="1">
    <source>
        <dbReference type="ARBA" id="ARBA00004496"/>
    </source>
</evidence>
<dbReference type="Proteomes" id="UP000769766">
    <property type="component" value="Unassembled WGS sequence"/>
</dbReference>
<dbReference type="InterPro" id="IPR018225">
    <property type="entry name" value="Transaldolase_AS"/>
</dbReference>
<comment type="subcellular location">
    <subcellularLocation>
        <location evidence="1">Cytoplasm</location>
    </subcellularLocation>
</comment>
<dbReference type="GO" id="GO:0042182">
    <property type="term" value="P:ketone catabolic process"/>
    <property type="evidence" value="ECO:0007669"/>
    <property type="project" value="UniProtKB-ARBA"/>
</dbReference>
<evidence type="ECO:0000256" key="2">
    <source>
        <dbReference type="ARBA" id="ARBA00022490"/>
    </source>
</evidence>
<dbReference type="EMBL" id="JACPRF010000353">
    <property type="protein sequence ID" value="MBI2877507.1"/>
    <property type="molecule type" value="Genomic_DNA"/>
</dbReference>
<dbReference type="Gene3D" id="3.20.20.70">
    <property type="entry name" value="Aldolase class I"/>
    <property type="match status" value="1"/>
</dbReference>
<feature type="non-terminal residue" evidence="4">
    <location>
        <position position="194"/>
    </location>
</feature>
<dbReference type="AlphaFoldDB" id="A0A932CRY0"/>
<dbReference type="PROSITE" id="PS00958">
    <property type="entry name" value="TRANSALDOLASE_2"/>
    <property type="match status" value="1"/>
</dbReference>
<dbReference type="PANTHER" id="PTHR10683:SF40">
    <property type="entry name" value="FRUCTOSE-6-PHOSPHATE ALDOLASE 1-RELATED"/>
    <property type="match status" value="1"/>
</dbReference>
<dbReference type="SUPFAM" id="SSF51569">
    <property type="entry name" value="Aldolase"/>
    <property type="match status" value="1"/>
</dbReference>
<accession>A0A932CRY0</accession>
<keyword evidence="2" id="KW-0963">Cytoplasm</keyword>
<protein>
    <submittedName>
        <fullName evidence="4">Fructose-6-phosphate aldolase</fullName>
    </submittedName>
</protein>
<sequence>MKFFIDTANIQEIREAHSWGVIDGVTTNPSLVAREKRGFRELVEEICAIIDGPISVEVVSVEAGGMVREARELVEISRNIVIKIPMTTEGLKATRLLKEREIDSNVTLVFSPTQALLAAKAGARYISPFVGRLDDISHTGMELVEQILTIYQNYAFSTEVIVASVRHPLHVVSAALMGAHVATIPFKVIEQLVK</sequence>
<dbReference type="Pfam" id="PF00923">
    <property type="entry name" value="TAL_FSA"/>
    <property type="match status" value="1"/>
</dbReference>
<gene>
    <name evidence="4" type="primary">fsa</name>
    <name evidence="4" type="ORF">HYY20_11545</name>
</gene>
<evidence type="ECO:0000256" key="3">
    <source>
        <dbReference type="ARBA" id="ARBA00023270"/>
    </source>
</evidence>
<evidence type="ECO:0000313" key="4">
    <source>
        <dbReference type="EMBL" id="MBI2877507.1"/>
    </source>
</evidence>
<dbReference type="PROSITE" id="PS01054">
    <property type="entry name" value="TRANSALDOLASE_1"/>
    <property type="match status" value="1"/>
</dbReference>
<dbReference type="NCBIfam" id="TIGR00875">
    <property type="entry name" value="fsa_talC_mipB"/>
    <property type="match status" value="1"/>
</dbReference>
<dbReference type="GO" id="GO:0005737">
    <property type="term" value="C:cytoplasm"/>
    <property type="evidence" value="ECO:0007669"/>
    <property type="project" value="UniProtKB-SubCell"/>
</dbReference>
<evidence type="ECO:0000313" key="5">
    <source>
        <dbReference type="Proteomes" id="UP000769766"/>
    </source>
</evidence>
<comment type="caution">
    <text evidence="4">The sequence shown here is derived from an EMBL/GenBank/DDBJ whole genome shotgun (WGS) entry which is preliminary data.</text>
</comment>
<keyword evidence="3" id="KW-0704">Schiff base</keyword>
<proteinExistence type="predicted"/>